<feature type="binding site" evidence="15">
    <location>
        <begin position="116"/>
        <end position="117"/>
    </location>
    <ligand>
        <name>beta-D-galactose</name>
        <dbReference type="ChEBI" id="CHEBI:27667"/>
    </ligand>
</feature>
<keyword evidence="16" id="KW-0732">Signal</keyword>
<comment type="similarity">
    <text evidence="4 12">Belongs to the aldose epimerase family.</text>
</comment>
<dbReference type="GO" id="GO:0033499">
    <property type="term" value="P:galactose catabolic process via UDP-galactose, Leloir pathway"/>
    <property type="evidence" value="ECO:0007669"/>
    <property type="project" value="TreeGrafter"/>
</dbReference>
<dbReference type="GO" id="GO:0004034">
    <property type="term" value="F:aldose 1-epimerase activity"/>
    <property type="evidence" value="ECO:0007669"/>
    <property type="project" value="UniProtKB-EC"/>
</dbReference>
<evidence type="ECO:0000256" key="15">
    <source>
        <dbReference type="PIRSR" id="PIRSR005096-3"/>
    </source>
</evidence>
<dbReference type="UniPathway" id="UPA00242"/>
<evidence type="ECO:0000256" key="1">
    <source>
        <dbReference type="ARBA" id="ARBA00001614"/>
    </source>
</evidence>
<dbReference type="GO" id="GO:0005737">
    <property type="term" value="C:cytoplasm"/>
    <property type="evidence" value="ECO:0007669"/>
    <property type="project" value="UniProtKB-SubCell"/>
</dbReference>
<dbReference type="InterPro" id="IPR015443">
    <property type="entry name" value="Aldose_1-epimerase"/>
</dbReference>
<evidence type="ECO:0000256" key="2">
    <source>
        <dbReference type="ARBA" id="ARBA00004496"/>
    </source>
</evidence>
<dbReference type="InterPro" id="IPR047215">
    <property type="entry name" value="Galactose_mutarotase-like"/>
</dbReference>
<comment type="subunit">
    <text evidence="5">Monomer.</text>
</comment>
<evidence type="ECO:0000313" key="17">
    <source>
        <dbReference type="EMBL" id="RZS80007.1"/>
    </source>
</evidence>
<evidence type="ECO:0000256" key="6">
    <source>
        <dbReference type="ARBA" id="ARBA00013185"/>
    </source>
</evidence>
<dbReference type="SUPFAM" id="SSF74650">
    <property type="entry name" value="Galactose mutarotase-like"/>
    <property type="match status" value="1"/>
</dbReference>
<evidence type="ECO:0000256" key="3">
    <source>
        <dbReference type="ARBA" id="ARBA00005028"/>
    </source>
</evidence>
<organism evidence="17 18">
    <name type="scientific">Motilibacter rhizosphaerae</name>
    <dbReference type="NCBI Taxonomy" id="598652"/>
    <lineage>
        <taxon>Bacteria</taxon>
        <taxon>Bacillati</taxon>
        <taxon>Actinomycetota</taxon>
        <taxon>Actinomycetes</taxon>
        <taxon>Motilibacterales</taxon>
        <taxon>Motilibacteraceae</taxon>
        <taxon>Motilibacter</taxon>
    </lineage>
</organism>
<reference evidence="17 18" key="1">
    <citation type="submission" date="2019-02" db="EMBL/GenBank/DDBJ databases">
        <title>Genomic Encyclopedia of Type Strains, Phase IV (KMG-IV): sequencing the most valuable type-strain genomes for metagenomic binning, comparative biology and taxonomic classification.</title>
        <authorList>
            <person name="Goeker M."/>
        </authorList>
    </citation>
    <scope>NUCLEOTIDE SEQUENCE [LARGE SCALE GENOMIC DNA]</scope>
    <source>
        <strain evidence="17 18">DSM 45622</strain>
    </source>
</reference>
<comment type="subcellular location">
    <subcellularLocation>
        <location evidence="2">Cytoplasm</location>
    </subcellularLocation>
</comment>
<dbReference type="InterPro" id="IPR008183">
    <property type="entry name" value="Aldose_1/G6P_1-epimerase"/>
</dbReference>
<keyword evidence="9" id="KW-0597">Phosphoprotein</keyword>
<evidence type="ECO:0000256" key="9">
    <source>
        <dbReference type="ARBA" id="ARBA00022553"/>
    </source>
</evidence>
<dbReference type="EMBL" id="SGXD01000005">
    <property type="protein sequence ID" value="RZS80007.1"/>
    <property type="molecule type" value="Genomic_DNA"/>
</dbReference>
<keyword evidence="18" id="KW-1185">Reference proteome</keyword>
<keyword evidence="8" id="KW-0963">Cytoplasm</keyword>
<dbReference type="Pfam" id="PF01263">
    <property type="entry name" value="Aldose_epim"/>
    <property type="match status" value="1"/>
</dbReference>
<evidence type="ECO:0000256" key="12">
    <source>
        <dbReference type="PIRNR" id="PIRNR005096"/>
    </source>
</evidence>
<dbReference type="Proteomes" id="UP000293638">
    <property type="component" value="Unassembled WGS sequence"/>
</dbReference>
<dbReference type="FunFam" id="2.70.98.10:FF:000003">
    <property type="entry name" value="Aldose 1-epimerase"/>
    <property type="match status" value="1"/>
</dbReference>
<feature type="binding site" evidence="14">
    <location>
        <position position="288"/>
    </location>
    <ligand>
        <name>beta-D-galactose</name>
        <dbReference type="ChEBI" id="CHEBI:27667"/>
    </ligand>
</feature>
<dbReference type="GO" id="GO:0006006">
    <property type="term" value="P:glucose metabolic process"/>
    <property type="evidence" value="ECO:0007669"/>
    <property type="project" value="TreeGrafter"/>
</dbReference>
<evidence type="ECO:0000256" key="14">
    <source>
        <dbReference type="PIRSR" id="PIRSR005096-2"/>
    </source>
</evidence>
<name>A0A4Q7NBL0_9ACTN</name>
<dbReference type="AlphaFoldDB" id="A0A4Q7NBL0"/>
<evidence type="ECO:0000256" key="16">
    <source>
        <dbReference type="SAM" id="SignalP"/>
    </source>
</evidence>
<dbReference type="PIRSF" id="PIRSF005096">
    <property type="entry name" value="GALM"/>
    <property type="match status" value="1"/>
</dbReference>
<dbReference type="RefSeq" id="WP_130494224.1">
    <property type="nucleotide sequence ID" value="NZ_SGXD01000005.1"/>
</dbReference>
<evidence type="ECO:0000256" key="4">
    <source>
        <dbReference type="ARBA" id="ARBA00006206"/>
    </source>
</evidence>
<dbReference type="Gene3D" id="2.70.98.10">
    <property type="match status" value="1"/>
</dbReference>
<feature type="binding site" evidence="15">
    <location>
        <begin position="216"/>
        <end position="218"/>
    </location>
    <ligand>
        <name>beta-D-galactose</name>
        <dbReference type="ChEBI" id="CHEBI:27667"/>
    </ligand>
</feature>
<feature type="active site" description="Proton acceptor" evidence="13">
    <location>
        <position position="353"/>
    </location>
</feature>
<dbReference type="InterPro" id="IPR011013">
    <property type="entry name" value="Gal_mutarotase_sf_dom"/>
</dbReference>
<keyword evidence="10 12" id="KW-0413">Isomerase</keyword>
<dbReference type="EC" id="5.1.3.3" evidence="6 12"/>
<dbReference type="PROSITE" id="PS00545">
    <property type="entry name" value="ALDOSE_1_EPIMERASE"/>
    <property type="match status" value="1"/>
</dbReference>
<evidence type="ECO:0000256" key="7">
    <source>
        <dbReference type="ARBA" id="ARBA00014165"/>
    </source>
</evidence>
<feature type="signal peptide" evidence="16">
    <location>
        <begin position="1"/>
        <end position="31"/>
    </location>
</feature>
<dbReference type="NCBIfam" id="NF008277">
    <property type="entry name" value="PRK11055.1"/>
    <property type="match status" value="1"/>
</dbReference>
<feature type="active site" description="Proton donor" evidence="13">
    <location>
        <position position="216"/>
    </location>
</feature>
<evidence type="ECO:0000313" key="18">
    <source>
        <dbReference type="Proteomes" id="UP000293638"/>
    </source>
</evidence>
<evidence type="ECO:0000256" key="5">
    <source>
        <dbReference type="ARBA" id="ARBA00011245"/>
    </source>
</evidence>
<evidence type="ECO:0000256" key="8">
    <source>
        <dbReference type="ARBA" id="ARBA00022490"/>
    </source>
</evidence>
<evidence type="ECO:0000256" key="10">
    <source>
        <dbReference type="ARBA" id="ARBA00023235"/>
    </source>
</evidence>
<dbReference type="CDD" id="cd09019">
    <property type="entry name" value="galactose_mutarotase_like"/>
    <property type="match status" value="1"/>
</dbReference>
<protein>
    <recommendedName>
        <fullName evidence="7 12">Aldose 1-epimerase</fullName>
        <ecNumber evidence="6 12">5.1.3.3</ecNumber>
    </recommendedName>
</protein>
<evidence type="ECO:0000256" key="13">
    <source>
        <dbReference type="PIRSR" id="PIRSR005096-1"/>
    </source>
</evidence>
<comment type="catalytic activity">
    <reaction evidence="1 12">
        <text>alpha-D-glucose = beta-D-glucose</text>
        <dbReference type="Rhea" id="RHEA:10264"/>
        <dbReference type="ChEBI" id="CHEBI:15903"/>
        <dbReference type="ChEBI" id="CHEBI:17925"/>
        <dbReference type="EC" id="5.1.3.3"/>
    </reaction>
</comment>
<dbReference type="OrthoDB" id="9779408at2"/>
<comment type="pathway">
    <text evidence="3 12">Carbohydrate metabolism; hexose metabolism.</text>
</comment>
<comment type="caution">
    <text evidence="17">The sequence shown here is derived from an EMBL/GenBank/DDBJ whole genome shotgun (WGS) entry which is preliminary data.</text>
</comment>
<dbReference type="PANTHER" id="PTHR10091:SF0">
    <property type="entry name" value="GALACTOSE MUTAROTASE"/>
    <property type="match status" value="1"/>
</dbReference>
<keyword evidence="11 12" id="KW-0119">Carbohydrate metabolism</keyword>
<dbReference type="InterPro" id="IPR014718">
    <property type="entry name" value="GH-type_carb-bd"/>
</dbReference>
<sequence length="387" mass="41357">MSLLSPVLPTRRRVAALLALAAGVASAPASAATPPRVVSLTSERWGVVQGHPVTRYTLTDPGGIRVRLITYGAAIQSVEVPDRHGRVADVVLGFPDVADYAARSPYFGATVGRYANRIAGGRFRLDGRTYVLPRNDGPNTLHGGTVGFDKRVWSASGVRRGTAAGVTFRLVSPAGDQGFPGRLSVSVTYTLDTADRLRIDYQASTSAPTVLNLTNHSYFNLAGEGSGSVEDQQLQISAAAYTPIDRTLIPTGAVAPVTGTPFDFRTARRIGDGLRGGSAQLRYAKGYDHNWVLDGPAGRLRQVARAIDPVSGRWVTVQTTEPGLQVYTGNVLDGTLYGTSGRQYREGDAFTLETQHFPDSPHHPSFPSTVLRPGQRFTSSTVYAFGS</sequence>
<gene>
    <name evidence="17" type="ORF">EV189_3486</name>
</gene>
<evidence type="ECO:0000256" key="11">
    <source>
        <dbReference type="ARBA" id="ARBA00023277"/>
    </source>
</evidence>
<dbReference type="PANTHER" id="PTHR10091">
    <property type="entry name" value="ALDOSE-1-EPIMERASE"/>
    <property type="match status" value="1"/>
</dbReference>
<dbReference type="GO" id="GO:0030246">
    <property type="term" value="F:carbohydrate binding"/>
    <property type="evidence" value="ECO:0007669"/>
    <property type="project" value="InterPro"/>
</dbReference>
<proteinExistence type="inferred from homology"/>
<feature type="chain" id="PRO_5020832022" description="Aldose 1-epimerase" evidence="16">
    <location>
        <begin position="32"/>
        <end position="387"/>
    </location>
</feature>
<dbReference type="InterPro" id="IPR018052">
    <property type="entry name" value="Ald1_epimerase_CS"/>
</dbReference>
<accession>A0A4Q7NBL0</accession>